<dbReference type="PROSITE" id="PS50846">
    <property type="entry name" value="HMA_2"/>
    <property type="match status" value="1"/>
</dbReference>
<dbReference type="InterPro" id="IPR000428">
    <property type="entry name" value="Cu-bd"/>
</dbReference>
<dbReference type="InterPro" id="IPR006121">
    <property type="entry name" value="HMA_dom"/>
</dbReference>
<organism evidence="3 4">
    <name type="scientific">Streptomyces millisiae</name>
    <dbReference type="NCBI Taxonomy" id="3075542"/>
    <lineage>
        <taxon>Bacteria</taxon>
        <taxon>Bacillati</taxon>
        <taxon>Actinomycetota</taxon>
        <taxon>Actinomycetes</taxon>
        <taxon>Kitasatosporales</taxon>
        <taxon>Streptomycetaceae</taxon>
        <taxon>Streptomyces</taxon>
    </lineage>
</organism>
<evidence type="ECO:0000313" key="3">
    <source>
        <dbReference type="EMBL" id="MDT0319046.1"/>
    </source>
</evidence>
<dbReference type="Pfam" id="PF00403">
    <property type="entry name" value="HMA"/>
    <property type="match status" value="1"/>
</dbReference>
<proteinExistence type="predicted"/>
<dbReference type="InterPro" id="IPR036163">
    <property type="entry name" value="HMA_dom_sf"/>
</dbReference>
<gene>
    <name evidence="3" type="ORF">RNC47_11935</name>
</gene>
<protein>
    <submittedName>
        <fullName evidence="3">Cation transporter</fullName>
    </submittedName>
</protein>
<dbReference type="CDD" id="cd00371">
    <property type="entry name" value="HMA"/>
    <property type="match status" value="1"/>
</dbReference>
<keyword evidence="1" id="KW-0479">Metal-binding</keyword>
<keyword evidence="4" id="KW-1185">Reference proteome</keyword>
<reference evidence="4" key="1">
    <citation type="submission" date="2023-07" db="EMBL/GenBank/DDBJ databases">
        <title>30 novel species of actinomycetes from the DSMZ collection.</title>
        <authorList>
            <person name="Nouioui I."/>
        </authorList>
    </citation>
    <scope>NUCLEOTIDE SEQUENCE [LARGE SCALE GENOMIC DNA]</scope>
    <source>
        <strain evidence="4">DSM 44918</strain>
    </source>
</reference>
<sequence length="92" mass="8568">MTAPTAPTLSTYTVSGMTCGHCVGSVSAEVGGIPGVTGVEVALETGLVTVTSDGPVDAAAVTAAVAEAGYEVVAGPEGEAPAASCCGGGGCH</sequence>
<dbReference type="RefSeq" id="WP_311598084.1">
    <property type="nucleotide sequence ID" value="NZ_JAVREM010000010.1"/>
</dbReference>
<dbReference type="EMBL" id="JAVREM010000010">
    <property type="protein sequence ID" value="MDT0319046.1"/>
    <property type="molecule type" value="Genomic_DNA"/>
</dbReference>
<accession>A0ABU2LN77</accession>
<dbReference type="Proteomes" id="UP001183420">
    <property type="component" value="Unassembled WGS sequence"/>
</dbReference>
<name>A0ABU2LN77_9ACTN</name>
<evidence type="ECO:0000259" key="2">
    <source>
        <dbReference type="PROSITE" id="PS50846"/>
    </source>
</evidence>
<dbReference type="InterPro" id="IPR017969">
    <property type="entry name" value="Heavy-metal-associated_CS"/>
</dbReference>
<dbReference type="Gene3D" id="3.30.70.100">
    <property type="match status" value="1"/>
</dbReference>
<dbReference type="PROSITE" id="PS01047">
    <property type="entry name" value="HMA_1"/>
    <property type="match status" value="1"/>
</dbReference>
<feature type="domain" description="HMA" evidence="2">
    <location>
        <begin position="8"/>
        <end position="73"/>
    </location>
</feature>
<dbReference type="PRINTS" id="PR00944">
    <property type="entry name" value="CUEXPORT"/>
</dbReference>
<dbReference type="SUPFAM" id="SSF55008">
    <property type="entry name" value="HMA, heavy metal-associated domain"/>
    <property type="match status" value="1"/>
</dbReference>
<evidence type="ECO:0000313" key="4">
    <source>
        <dbReference type="Proteomes" id="UP001183420"/>
    </source>
</evidence>
<comment type="caution">
    <text evidence="3">The sequence shown here is derived from an EMBL/GenBank/DDBJ whole genome shotgun (WGS) entry which is preliminary data.</text>
</comment>
<evidence type="ECO:0000256" key="1">
    <source>
        <dbReference type="ARBA" id="ARBA00022723"/>
    </source>
</evidence>